<dbReference type="PANTHER" id="PTHR30137">
    <property type="entry name" value="LUCIFERASE-LIKE MONOOXYGENASE"/>
    <property type="match status" value="1"/>
</dbReference>
<feature type="domain" description="Luciferase-like" evidence="1">
    <location>
        <begin position="13"/>
        <end position="252"/>
    </location>
</feature>
<dbReference type="PANTHER" id="PTHR30137:SF6">
    <property type="entry name" value="LUCIFERASE-LIKE MONOOXYGENASE"/>
    <property type="match status" value="1"/>
</dbReference>
<sequence>MSLFGMRFDMRTPGFAPGTVTQRYQSAIDMSAWADRLGFLIVVLSEHHGSADGYLPSPIPMAAAMAARTENVRFMLSAMIAPFHDPLRLAEDLAVVDLLSGGRIDLVLANGYVQSEFDMFDVPVGERARRTTETLRTLKAAWTGEPFEHRGRTVRVLPVPAQPGGPRISLGGSVEAAARRAARIADGFVPSTPEIWEFYVDECLALGKPDPGPYLGGDTSVVHVATDVDEGWEQLAPYAMHEVNAYGAWSAAAGLDTQVGYALYEDPDELRASGRYRVLTPEQLVADITGRGPFAFTMLHPMVGGLPPELAWQSLELIEHEVIPALR</sequence>
<accession>A0A6J7KVQ1</accession>
<evidence type="ECO:0000259" key="1">
    <source>
        <dbReference type="Pfam" id="PF00296"/>
    </source>
</evidence>
<reference evidence="2" key="1">
    <citation type="submission" date="2020-05" db="EMBL/GenBank/DDBJ databases">
        <authorList>
            <person name="Chiriac C."/>
            <person name="Salcher M."/>
            <person name="Ghai R."/>
            <person name="Kavagutti S V."/>
        </authorList>
    </citation>
    <scope>NUCLEOTIDE SEQUENCE</scope>
</reference>
<dbReference type="GO" id="GO:0016705">
    <property type="term" value="F:oxidoreductase activity, acting on paired donors, with incorporation or reduction of molecular oxygen"/>
    <property type="evidence" value="ECO:0007669"/>
    <property type="project" value="InterPro"/>
</dbReference>
<dbReference type="AlphaFoldDB" id="A0A6J7KVQ1"/>
<protein>
    <submittedName>
        <fullName evidence="2">Unannotated protein</fullName>
    </submittedName>
</protein>
<name>A0A6J7KVQ1_9ZZZZ</name>
<dbReference type="Gene3D" id="3.20.20.30">
    <property type="entry name" value="Luciferase-like domain"/>
    <property type="match status" value="1"/>
</dbReference>
<dbReference type="EMBL" id="CAFBNC010000211">
    <property type="protein sequence ID" value="CAB4959641.1"/>
    <property type="molecule type" value="Genomic_DNA"/>
</dbReference>
<proteinExistence type="predicted"/>
<organism evidence="2">
    <name type="scientific">freshwater metagenome</name>
    <dbReference type="NCBI Taxonomy" id="449393"/>
    <lineage>
        <taxon>unclassified sequences</taxon>
        <taxon>metagenomes</taxon>
        <taxon>ecological metagenomes</taxon>
    </lineage>
</organism>
<dbReference type="SUPFAM" id="SSF51679">
    <property type="entry name" value="Bacterial luciferase-like"/>
    <property type="match status" value="1"/>
</dbReference>
<dbReference type="GO" id="GO:0005829">
    <property type="term" value="C:cytosol"/>
    <property type="evidence" value="ECO:0007669"/>
    <property type="project" value="TreeGrafter"/>
</dbReference>
<dbReference type="Pfam" id="PF00296">
    <property type="entry name" value="Bac_luciferase"/>
    <property type="match status" value="1"/>
</dbReference>
<evidence type="ECO:0000313" key="2">
    <source>
        <dbReference type="EMBL" id="CAB4959641.1"/>
    </source>
</evidence>
<dbReference type="InterPro" id="IPR011251">
    <property type="entry name" value="Luciferase-like_dom"/>
</dbReference>
<gene>
    <name evidence="2" type="ORF">UFOPK3733_02368</name>
</gene>
<dbReference type="InterPro" id="IPR050766">
    <property type="entry name" value="Bact_Lucif_Oxidored"/>
</dbReference>
<dbReference type="InterPro" id="IPR036661">
    <property type="entry name" value="Luciferase-like_sf"/>
</dbReference>